<dbReference type="PANTHER" id="PTHR33240:SF15">
    <property type="entry name" value="GAG-PRO-LIKE PROTEIN"/>
    <property type="match status" value="1"/>
</dbReference>
<comment type="caution">
    <text evidence="1">The sequence shown here is derived from an EMBL/GenBank/DDBJ whole genome shotgun (WGS) entry which is preliminary data.</text>
</comment>
<name>A0AAV3QMB6_LITER</name>
<gene>
    <name evidence="1" type="ORF">LIER_20653</name>
</gene>
<dbReference type="Proteomes" id="UP001454036">
    <property type="component" value="Unassembled WGS sequence"/>
</dbReference>
<evidence type="ECO:0000313" key="1">
    <source>
        <dbReference type="EMBL" id="GAA0165190.1"/>
    </source>
</evidence>
<dbReference type="AlphaFoldDB" id="A0AAV3QMB6"/>
<proteinExistence type="predicted"/>
<dbReference type="EMBL" id="BAABME010005283">
    <property type="protein sequence ID" value="GAA0165190.1"/>
    <property type="molecule type" value="Genomic_DNA"/>
</dbReference>
<accession>A0AAV3QMB6</accession>
<protein>
    <submittedName>
        <fullName evidence="1">Uncharacterized protein</fullName>
    </submittedName>
</protein>
<evidence type="ECO:0000313" key="2">
    <source>
        <dbReference type="Proteomes" id="UP001454036"/>
    </source>
</evidence>
<sequence length="245" mass="27818">MEETRRKSTDPKRWSSLDRIRALDRGYSRADLPWESAFSRLQEDPKKKEKTPMDMRNYYQYHKHHGHDMGDCRHLKIEIEKLIKRGQLKEYVNQETQRMNKCFNQGRSKSPDGPPSITGRVNAISWGCSGGGDSGSARQAYAKWDISVVNAGARPKFLDLSFSRKDFEGIECPYEDPLVITSVIEKYKVSRMLVDTDSSMDILYLDAYLKLGMSWAQIMPVATPLVGFTGDAVSPLGVANLMVTI</sequence>
<reference evidence="1 2" key="1">
    <citation type="submission" date="2024-01" db="EMBL/GenBank/DDBJ databases">
        <title>The complete chloroplast genome sequence of Lithospermum erythrorhizon: insights into the phylogenetic relationship among Boraginaceae species and the maternal lineages of purple gromwells.</title>
        <authorList>
            <person name="Okada T."/>
            <person name="Watanabe K."/>
        </authorList>
    </citation>
    <scope>NUCLEOTIDE SEQUENCE [LARGE SCALE GENOMIC DNA]</scope>
</reference>
<organism evidence="1 2">
    <name type="scientific">Lithospermum erythrorhizon</name>
    <name type="common">Purple gromwell</name>
    <name type="synonym">Lithospermum officinale var. erythrorhizon</name>
    <dbReference type="NCBI Taxonomy" id="34254"/>
    <lineage>
        <taxon>Eukaryota</taxon>
        <taxon>Viridiplantae</taxon>
        <taxon>Streptophyta</taxon>
        <taxon>Embryophyta</taxon>
        <taxon>Tracheophyta</taxon>
        <taxon>Spermatophyta</taxon>
        <taxon>Magnoliopsida</taxon>
        <taxon>eudicotyledons</taxon>
        <taxon>Gunneridae</taxon>
        <taxon>Pentapetalae</taxon>
        <taxon>asterids</taxon>
        <taxon>lamiids</taxon>
        <taxon>Boraginales</taxon>
        <taxon>Boraginaceae</taxon>
        <taxon>Boraginoideae</taxon>
        <taxon>Lithospermeae</taxon>
        <taxon>Lithospermum</taxon>
    </lineage>
</organism>
<dbReference type="PANTHER" id="PTHR33240">
    <property type="entry name" value="OS08G0508500 PROTEIN"/>
    <property type="match status" value="1"/>
</dbReference>
<keyword evidence="2" id="KW-1185">Reference proteome</keyword>